<feature type="transmembrane region" description="Helical" evidence="1">
    <location>
        <begin position="316"/>
        <end position="337"/>
    </location>
</feature>
<feature type="transmembrane region" description="Helical" evidence="1">
    <location>
        <begin position="155"/>
        <end position="177"/>
    </location>
</feature>
<dbReference type="AlphaFoldDB" id="A0A6A8A6T1"/>
<keyword evidence="3" id="KW-1185">Reference proteome</keyword>
<evidence type="ECO:0000313" key="3">
    <source>
        <dbReference type="Proteomes" id="UP000435138"/>
    </source>
</evidence>
<feature type="transmembrane region" description="Helical" evidence="1">
    <location>
        <begin position="19"/>
        <end position="36"/>
    </location>
</feature>
<dbReference type="Proteomes" id="UP000435138">
    <property type="component" value="Unassembled WGS sequence"/>
</dbReference>
<protein>
    <submittedName>
        <fullName evidence="2">DUF4173 domain-containing protein</fullName>
    </submittedName>
</protein>
<sequence>MQLTNAATITPRSPIIGKIRFFVLVAMIALADFLFFGQAPGLNLFLMPIALTAAVLLSASRQPHPVTSAAYLGVSVLAAAPLLEAPTVSGFILAMTAVILVSLANAKLLPKSPGAIPFIILRFLPSFVIRLPQACHRIFASHSGRTLFGTTVKSITGWLFPLGMGLVFLLLFSVANPLIEMGLNNIDLSFLLHLPDLGRMTLWLIAALVSWAIMRPRLIRRFKRRAPDEAAISVKASDFLDHTALVRCLSVFNLLFAMQTLLDLMYLWGGAELPAGMSHAEYAHRGAYPLVATALLAAAFVLIAMRRGGPGDHSRLIRILVIAWILQNVLLCLSSILRLDLYVETYSLTGLRIAAGIWMGLVAAGLTLILLRIALRRSNQWLISMNLATLATVLYLCAFFDFSGFIARFNVENSLRPEHQGEPLDIHYLASLGPSAIPAIDRYLASLPADAVERPRVEYQKQEMLDRFAARSTDWRSWSYRQHRTETYLQSTALIER</sequence>
<keyword evidence="1" id="KW-0812">Transmembrane</keyword>
<feature type="transmembrane region" description="Helical" evidence="1">
    <location>
        <begin position="357"/>
        <end position="375"/>
    </location>
</feature>
<feature type="transmembrane region" description="Helical" evidence="1">
    <location>
        <begin position="287"/>
        <end position="304"/>
    </location>
</feature>
<evidence type="ECO:0000256" key="1">
    <source>
        <dbReference type="SAM" id="Phobius"/>
    </source>
</evidence>
<organism evidence="2 3">
    <name type="scientific">Endobacterium cereale</name>
    <dbReference type="NCBI Taxonomy" id="2663029"/>
    <lineage>
        <taxon>Bacteria</taxon>
        <taxon>Pseudomonadati</taxon>
        <taxon>Pseudomonadota</taxon>
        <taxon>Alphaproteobacteria</taxon>
        <taxon>Hyphomicrobiales</taxon>
        <taxon>Rhizobiaceae</taxon>
        <taxon>Endobacterium</taxon>
    </lineage>
</organism>
<feature type="transmembrane region" description="Helical" evidence="1">
    <location>
        <begin position="71"/>
        <end position="103"/>
    </location>
</feature>
<name>A0A6A8A6T1_9HYPH</name>
<dbReference type="EMBL" id="WIXI01000043">
    <property type="protein sequence ID" value="MQY47012.1"/>
    <property type="molecule type" value="Genomic_DNA"/>
</dbReference>
<dbReference type="InterPro" id="IPR025291">
    <property type="entry name" value="DUF4153"/>
</dbReference>
<dbReference type="RefSeq" id="WP_153354490.1">
    <property type="nucleotide sequence ID" value="NZ_JAYKOO010000002.1"/>
</dbReference>
<gene>
    <name evidence="2" type="ORF">GAO09_13320</name>
</gene>
<feature type="transmembrane region" description="Helical" evidence="1">
    <location>
        <begin position="387"/>
        <end position="407"/>
    </location>
</feature>
<accession>A0A6A8A6T1</accession>
<comment type="caution">
    <text evidence="2">The sequence shown here is derived from an EMBL/GenBank/DDBJ whole genome shotgun (WGS) entry which is preliminary data.</text>
</comment>
<proteinExistence type="predicted"/>
<keyword evidence="1" id="KW-1133">Transmembrane helix</keyword>
<dbReference type="Pfam" id="PF13687">
    <property type="entry name" value="DUF4153"/>
    <property type="match status" value="1"/>
</dbReference>
<reference evidence="2 3" key="1">
    <citation type="submission" date="2019-11" db="EMBL/GenBank/DDBJ databases">
        <title>Genome analysis of Rhizobacterium cereale a novel genus and species isolated from maize roots in North Spain.</title>
        <authorList>
            <person name="Menendez E."/>
            <person name="Flores-Felix J.D."/>
            <person name="Ramirez-Bahena M.-H."/>
            <person name="Igual J.M."/>
            <person name="Garcia-Fraile P."/>
            <person name="Peix A."/>
            <person name="Velazquez E."/>
        </authorList>
    </citation>
    <scope>NUCLEOTIDE SEQUENCE [LARGE SCALE GENOMIC DNA]</scope>
    <source>
        <strain evidence="2 3">RZME27</strain>
    </source>
</reference>
<keyword evidence="1" id="KW-0472">Membrane</keyword>
<feature type="transmembrane region" description="Helical" evidence="1">
    <location>
        <begin position="244"/>
        <end position="267"/>
    </location>
</feature>
<evidence type="ECO:0000313" key="2">
    <source>
        <dbReference type="EMBL" id="MQY47012.1"/>
    </source>
</evidence>
<feature type="transmembrane region" description="Helical" evidence="1">
    <location>
        <begin position="197"/>
        <end position="214"/>
    </location>
</feature>